<dbReference type="RefSeq" id="WP_089412341.1">
    <property type="nucleotide sequence ID" value="NZ_FZQA01000003.1"/>
</dbReference>
<evidence type="ECO:0000259" key="2">
    <source>
        <dbReference type="Pfam" id="PF05170"/>
    </source>
</evidence>
<dbReference type="AlphaFoldDB" id="A0A239PV64"/>
<dbReference type="InterPro" id="IPR007844">
    <property type="entry name" value="AsmA"/>
</dbReference>
<dbReference type="Pfam" id="PF05170">
    <property type="entry name" value="AsmA"/>
    <property type="match status" value="2"/>
</dbReference>
<reference evidence="3 4" key="1">
    <citation type="submission" date="2017-07" db="EMBL/GenBank/DDBJ databases">
        <authorList>
            <person name="Sun Z.S."/>
            <person name="Albrecht U."/>
            <person name="Echele G."/>
            <person name="Lee C.C."/>
        </authorList>
    </citation>
    <scope>NUCLEOTIDE SEQUENCE [LARGE SCALE GENOMIC DNA]</scope>
    <source>
        <strain evidence="3 4">CGMCC 1.12710</strain>
    </source>
</reference>
<dbReference type="PANTHER" id="PTHR30441">
    <property type="entry name" value="DUF748 DOMAIN-CONTAINING PROTEIN"/>
    <property type="match status" value="1"/>
</dbReference>
<dbReference type="OrthoDB" id="5439561at2"/>
<feature type="domain" description="AsmA" evidence="2">
    <location>
        <begin position="349"/>
        <end position="541"/>
    </location>
</feature>
<evidence type="ECO:0000313" key="4">
    <source>
        <dbReference type="Proteomes" id="UP000198346"/>
    </source>
</evidence>
<organism evidence="3 4">
    <name type="scientific">Amphiplicatus metriothermophilus</name>
    <dbReference type="NCBI Taxonomy" id="1519374"/>
    <lineage>
        <taxon>Bacteria</taxon>
        <taxon>Pseudomonadati</taxon>
        <taxon>Pseudomonadota</taxon>
        <taxon>Alphaproteobacteria</taxon>
        <taxon>Parvularculales</taxon>
        <taxon>Parvularculaceae</taxon>
        <taxon>Amphiplicatus</taxon>
    </lineage>
</organism>
<dbReference type="GO" id="GO:0090313">
    <property type="term" value="P:regulation of protein targeting to membrane"/>
    <property type="evidence" value="ECO:0007669"/>
    <property type="project" value="TreeGrafter"/>
</dbReference>
<dbReference type="InterPro" id="IPR052894">
    <property type="entry name" value="AsmA-related"/>
</dbReference>
<protein>
    <submittedName>
        <fullName evidence="3">AsmA protein</fullName>
    </submittedName>
</protein>
<evidence type="ECO:0000256" key="1">
    <source>
        <dbReference type="SAM" id="MobiDB-lite"/>
    </source>
</evidence>
<feature type="domain" description="AsmA" evidence="2">
    <location>
        <begin position="5"/>
        <end position="180"/>
    </location>
</feature>
<dbReference type="GO" id="GO:0005886">
    <property type="term" value="C:plasma membrane"/>
    <property type="evidence" value="ECO:0007669"/>
    <property type="project" value="TreeGrafter"/>
</dbReference>
<gene>
    <name evidence="3" type="ORF">SAMN06297382_1885</name>
</gene>
<name>A0A239PV64_9PROT</name>
<keyword evidence="4" id="KW-1185">Reference proteome</keyword>
<dbReference type="PANTHER" id="PTHR30441:SF4">
    <property type="entry name" value="PROTEIN ASMA"/>
    <property type="match status" value="1"/>
</dbReference>
<dbReference type="Proteomes" id="UP000198346">
    <property type="component" value="Unassembled WGS sequence"/>
</dbReference>
<evidence type="ECO:0000313" key="3">
    <source>
        <dbReference type="EMBL" id="SNT73577.1"/>
    </source>
</evidence>
<sequence length="707" mass="73203">MKKFLLALVVLVLLVAVIIVVAPGLVPAAAYKGRLEAAASEAIGRSVTVDDDLSFKIIPRPAFRVSGLEIANAEGFAAPYLARVASADIGVKLWPLFSGAVEIERFVLIEPEIHLARAADGRANWILARAAEEAAAPAEPGATPEIGDLRLGDVRIVDGRASYADAAAGQTYAAEAINAAARLDSLDQPLEFEGTMLFQGAPSKIDLVLTSPAKLMKKEPANLKLDAAIGETVAGADLALRPGADSFSYAGPVRFDAPDLRALAALLGAPLADSPGFDSLSVEGEAAGDANGVRLADAKIVFDKIDAEGDLALDWSGARPKATGRLAVGALDLRPYLPPPAENAAGFPAWSEEKLDFSGLRNIDADIDATAEQIFLNNLTFGRSRLKLLIDDGRLTAEIPELGVYGGAGSGRLVVNARGATPSLSGVFDVGAVQAQPFAEDLMRIDRLLGLGGFKLEFTAAGSTQAAIMRSLDGAGGFDLADGAIKGVNLAKLAQAVSNLRQQGFNPAAVAAAVAAAQAPHEETEYSEFLSRFSIADGVVDAPTISLVGPFVQMAGTGKIDLPAQTLDLRLIPKASTAADGEGGRSLAIPLRVSGTFAQPRIAVDVEALARGRAESALQQLLGGAGRDAGRNGTAGRLLEGVFGTRPAADEPAQEGTGAESSAEAAPQRSVEETLADEALKQLFGRKKKKPASGEEEPPSESPKDPQ</sequence>
<dbReference type="EMBL" id="FZQA01000003">
    <property type="protein sequence ID" value="SNT73577.1"/>
    <property type="molecule type" value="Genomic_DNA"/>
</dbReference>
<proteinExistence type="predicted"/>
<feature type="region of interest" description="Disordered" evidence="1">
    <location>
        <begin position="642"/>
        <end position="707"/>
    </location>
</feature>
<accession>A0A239PV64</accession>